<evidence type="ECO:0000313" key="1">
    <source>
        <dbReference type="EMBL" id="MBB3195367.1"/>
    </source>
</evidence>
<name>A0ABR6GTD9_9BURK</name>
<dbReference type="RefSeq" id="WP_088451333.1">
    <property type="nucleotide sequence ID" value="NZ_JACHXO010000004.1"/>
</dbReference>
<protein>
    <submittedName>
        <fullName evidence="1">Uncharacterized protein</fullName>
    </submittedName>
</protein>
<evidence type="ECO:0000313" key="2">
    <source>
        <dbReference type="Proteomes" id="UP000574369"/>
    </source>
</evidence>
<sequence length="169" mass="18758">MLADQLIDLLGFTNTDSPLIEAVKAQGGSIESISPKKMREIISDFIPFADKGVELAFRPREFYERDYGAPKGEGPYVMVAVFYFPNGSSKYSAYQGKVPLATGPVTNRDQAFAAFGKPEETEEEDGQIYSDLWTVEGKLVHVDYHDDRSVALITVGFPKRDTVELLPVD</sequence>
<dbReference type="EMBL" id="JACHXO010000004">
    <property type="protein sequence ID" value="MBB3195367.1"/>
    <property type="molecule type" value="Genomic_DNA"/>
</dbReference>
<reference evidence="1 2" key="1">
    <citation type="submission" date="2020-08" db="EMBL/GenBank/DDBJ databases">
        <title>Genomic Encyclopedia of Type Strains, Phase III (KMG-III): the genomes of soil and plant-associated and newly described type strains.</title>
        <authorList>
            <person name="Whitman W."/>
        </authorList>
    </citation>
    <scope>NUCLEOTIDE SEQUENCE [LARGE SCALE GENOMIC DNA]</scope>
    <source>
        <strain evidence="1 2">CECT 7247</strain>
    </source>
</reference>
<keyword evidence="2" id="KW-1185">Reference proteome</keyword>
<comment type="caution">
    <text evidence="1">The sequence shown here is derived from an EMBL/GenBank/DDBJ whole genome shotgun (WGS) entry which is preliminary data.</text>
</comment>
<organism evidence="1 2">
    <name type="scientific">Roseateles terrae</name>
    <dbReference type="NCBI Taxonomy" id="431060"/>
    <lineage>
        <taxon>Bacteria</taxon>
        <taxon>Pseudomonadati</taxon>
        <taxon>Pseudomonadota</taxon>
        <taxon>Betaproteobacteria</taxon>
        <taxon>Burkholderiales</taxon>
        <taxon>Sphaerotilaceae</taxon>
        <taxon>Roseateles</taxon>
    </lineage>
</organism>
<dbReference type="Proteomes" id="UP000574369">
    <property type="component" value="Unassembled WGS sequence"/>
</dbReference>
<gene>
    <name evidence="1" type="ORF">FHS28_002770</name>
</gene>
<accession>A0ABR6GTD9</accession>
<proteinExistence type="predicted"/>